<evidence type="ECO:0000313" key="3">
    <source>
        <dbReference type="Proteomes" id="UP001564760"/>
    </source>
</evidence>
<evidence type="ECO:0000256" key="1">
    <source>
        <dbReference type="SAM" id="MobiDB-lite"/>
    </source>
</evidence>
<dbReference type="RefSeq" id="WP_369742165.1">
    <property type="nucleotide sequence ID" value="NZ_JBGEDP010000003.1"/>
</dbReference>
<comment type="caution">
    <text evidence="2">The sequence shown here is derived from an EMBL/GenBank/DDBJ whole genome shotgun (WGS) entry which is preliminary data.</text>
</comment>
<dbReference type="Proteomes" id="UP001564760">
    <property type="component" value="Unassembled WGS sequence"/>
</dbReference>
<accession>A0ABV4CCB8</accession>
<sequence length="146" mass="14835">MPKKRSGRAAAERAYADLIRDKTRLVGDVGDTFEALTAALTAAAAQRERYEQARAAAIKNGAATSEQLDQLGYRKTTKTVTLPASEDSSAKAGRGATSDDEGGITDRAGVDAVSEPEPAADTGGDGGDARTDVLAGVGAGTDGGQH</sequence>
<evidence type="ECO:0000313" key="2">
    <source>
        <dbReference type="EMBL" id="MEY8019141.1"/>
    </source>
</evidence>
<organism evidence="2 3">
    <name type="scientific">Mycobacterium servetii</name>
    <dbReference type="NCBI Taxonomy" id="3237418"/>
    <lineage>
        <taxon>Bacteria</taxon>
        <taxon>Bacillati</taxon>
        <taxon>Actinomycetota</taxon>
        <taxon>Actinomycetes</taxon>
        <taxon>Mycobacteriales</taxon>
        <taxon>Mycobacteriaceae</taxon>
        <taxon>Mycobacterium</taxon>
    </lineage>
</organism>
<feature type="region of interest" description="Disordered" evidence="1">
    <location>
        <begin position="74"/>
        <end position="146"/>
    </location>
</feature>
<reference evidence="2 3" key="1">
    <citation type="submission" date="2024-08" db="EMBL/GenBank/DDBJ databases">
        <title>Mycobacterium servetensis sp. nov., a novel rapid-growing mycobacterial species recovered from a human patient in Zaragoza, Spain.</title>
        <authorList>
            <person name="Tristancho-Baro A.I."/>
            <person name="Buenestado-Serrano S."/>
            <person name="Garcia De Viedma D."/>
            <person name="Milagro-Beamonte A."/>
            <person name="Burillo N."/>
            <person name="Sanz S."/>
            <person name="Lopez-Calleja A.I."/>
            <person name="Penas-Utrilla D."/>
            <person name="Guardingo M."/>
            <person name="Garcia M.J."/>
            <person name="Vinuelas-Bayon J."/>
        </authorList>
    </citation>
    <scope>NUCLEOTIDE SEQUENCE [LARGE SCALE GENOMIC DNA]</scope>
    <source>
        <strain evidence="3">HUMS_12744610</strain>
    </source>
</reference>
<gene>
    <name evidence="2" type="ORF">AB8998_31335</name>
</gene>
<feature type="compositionally biased region" description="Gly residues" evidence="1">
    <location>
        <begin position="137"/>
        <end position="146"/>
    </location>
</feature>
<keyword evidence="3" id="KW-1185">Reference proteome</keyword>
<proteinExistence type="predicted"/>
<name>A0ABV4CCB8_9MYCO</name>
<protein>
    <submittedName>
        <fullName evidence="2">Uncharacterized protein</fullName>
    </submittedName>
</protein>
<dbReference type="EMBL" id="JBGEDP010000003">
    <property type="protein sequence ID" value="MEY8019141.1"/>
    <property type="molecule type" value="Genomic_DNA"/>
</dbReference>